<dbReference type="GO" id="GO:0003677">
    <property type="term" value="F:DNA binding"/>
    <property type="evidence" value="ECO:0007669"/>
    <property type="project" value="UniProtKB-UniRule"/>
</dbReference>
<evidence type="ECO:0000313" key="6">
    <source>
        <dbReference type="Proteomes" id="UP000504714"/>
    </source>
</evidence>
<sequence length="311" mass="35854">MNKYNLVDRMNSQFSKLESALSKLNHQLIQFKLLAAHIFILPDIEKGTENNSIEKIAVKSIKGKEACSLGLQHFRRLFIHNNNPNVSSKAAVRLPGALCFSVDDDEYLSCTTLISTINTLKTQLEHIITVESGLPSEQRFEFVHTHLRGLITLNTYRTITLLVNPSSIHFGWANKNIIKNIKRKDLLVQLNKSLNAGRAVPPFSREEWVTWISQEIDKVSQLPEDSRLLIKRPVKVQPIARVWYQEKQKQVQHPCPMPLIALYKNYDGTKLPKIGELHNYDVNQIKHRYKPNARALRLLLPRLHLYTDKEI</sequence>
<dbReference type="Gene3D" id="3.50.14.10">
    <property type="entry name" value="Replication terminator Tus, domain 1 superfamily/Replication terminator Tus"/>
    <property type="match status" value="1"/>
</dbReference>
<dbReference type="EMBL" id="BLXO01000006">
    <property type="protein sequence ID" value="GFN46923.1"/>
    <property type="molecule type" value="Genomic_DNA"/>
</dbReference>
<name>A0A6L2ZQ41_9ENTR</name>
<protein>
    <recommendedName>
        <fullName evidence="4">DNA replication terminus site-binding protein</fullName>
    </recommendedName>
</protein>
<evidence type="ECO:0000313" key="5">
    <source>
        <dbReference type="EMBL" id="GFN46923.1"/>
    </source>
</evidence>
<gene>
    <name evidence="5" type="primary">tus</name>
    <name evidence="5" type="ORF">RINTU1_27360</name>
</gene>
<evidence type="ECO:0000256" key="2">
    <source>
        <dbReference type="ARBA" id="ARBA00022705"/>
    </source>
</evidence>
<dbReference type="Pfam" id="PF05472">
    <property type="entry name" value="Ter"/>
    <property type="match status" value="1"/>
</dbReference>
<keyword evidence="3" id="KW-0238">DNA-binding</keyword>
<dbReference type="RefSeq" id="WP_176488502.1">
    <property type="nucleotide sequence ID" value="NZ_BLXO01000006.1"/>
</dbReference>
<evidence type="ECO:0000256" key="1">
    <source>
        <dbReference type="ARBA" id="ARBA00022490"/>
    </source>
</evidence>
<keyword evidence="1" id="KW-0963">Cytoplasm</keyword>
<comment type="caution">
    <text evidence="5">The sequence shown here is derived from an EMBL/GenBank/DDBJ whole genome shotgun (WGS) entry which is preliminary data.</text>
</comment>
<dbReference type="Proteomes" id="UP000504714">
    <property type="component" value="Unassembled WGS sequence"/>
</dbReference>
<dbReference type="Gene3D" id="3.30.54.10">
    <property type="match status" value="1"/>
</dbReference>
<dbReference type="SUPFAM" id="SSF56596">
    <property type="entry name" value="Replication terminator protein (Tus)"/>
    <property type="match status" value="1"/>
</dbReference>
<dbReference type="AlphaFoldDB" id="A0A6L2ZQ41"/>
<dbReference type="GO" id="GO:0005737">
    <property type="term" value="C:cytoplasm"/>
    <property type="evidence" value="ECO:0007669"/>
    <property type="project" value="InterPro"/>
</dbReference>
<dbReference type="InterPro" id="IPR036381">
    <property type="entry name" value="Tus_dom1"/>
</dbReference>
<evidence type="ECO:0000256" key="4">
    <source>
        <dbReference type="NCBIfam" id="TIGR02648"/>
    </source>
</evidence>
<evidence type="ECO:0000256" key="3">
    <source>
        <dbReference type="ARBA" id="ARBA00023125"/>
    </source>
</evidence>
<keyword evidence="2" id="KW-0235">DNA replication</keyword>
<organism evidence="5 6">
    <name type="scientific">Candidatus Regiella insecticola</name>
    <dbReference type="NCBI Taxonomy" id="138073"/>
    <lineage>
        <taxon>Bacteria</taxon>
        <taxon>Pseudomonadati</taxon>
        <taxon>Pseudomonadota</taxon>
        <taxon>Gammaproteobacteria</taxon>
        <taxon>Enterobacterales</taxon>
        <taxon>Enterobacteriaceae</taxon>
        <taxon>aphid secondary symbionts</taxon>
        <taxon>Candidatus Regiella</taxon>
    </lineage>
</organism>
<dbReference type="InterPro" id="IPR008865">
    <property type="entry name" value="DNA_replication_term_site-bd"/>
</dbReference>
<dbReference type="InterPro" id="IPR036384">
    <property type="entry name" value="Tus_sf"/>
</dbReference>
<proteinExistence type="predicted"/>
<dbReference type="GO" id="GO:0006274">
    <property type="term" value="P:DNA replication termination"/>
    <property type="evidence" value="ECO:0007669"/>
    <property type="project" value="UniProtKB-UniRule"/>
</dbReference>
<dbReference type="NCBIfam" id="TIGR02648">
    <property type="entry name" value="rep_term_tus"/>
    <property type="match status" value="1"/>
</dbReference>
<reference evidence="5 6" key="1">
    <citation type="submission" date="2020-06" db="EMBL/GenBank/DDBJ databases">
        <title>The genome sequence of Candidatus Regiella insecticola strain Tut.</title>
        <authorList>
            <person name="Nikoh N."/>
            <person name="Tsuchida T."/>
            <person name="Koga R."/>
            <person name="Oshima K."/>
            <person name="Hattori M."/>
            <person name="Fukatsu T."/>
        </authorList>
    </citation>
    <scope>NUCLEOTIDE SEQUENCE [LARGE SCALE GENOMIC DNA]</scope>
    <source>
        <strain evidence="5 6">Tut</strain>
    </source>
</reference>
<accession>A0A6L2ZQ41</accession>